<dbReference type="EMBL" id="CH902622">
    <property type="protein sequence ID" value="EDV34761.1"/>
    <property type="molecule type" value="Genomic_DNA"/>
</dbReference>
<dbReference type="GeneID" id="6503475"/>
<keyword evidence="3" id="KW-1185">Reference proteome</keyword>
<gene>
    <name evidence="2" type="primary">Dana\GF20783</name>
    <name evidence="2" type="synonym">dana_GLEANR_4036</name>
    <name evidence="2" type="ORF">GF20783</name>
</gene>
<feature type="compositionally biased region" description="Acidic residues" evidence="1">
    <location>
        <begin position="186"/>
        <end position="197"/>
    </location>
</feature>
<protein>
    <submittedName>
        <fullName evidence="2">Uncharacterized protein</fullName>
    </submittedName>
</protein>
<feature type="region of interest" description="Disordered" evidence="1">
    <location>
        <begin position="184"/>
        <end position="216"/>
    </location>
</feature>
<dbReference type="AlphaFoldDB" id="B3MSK6"/>
<proteinExistence type="predicted"/>
<feature type="compositionally biased region" description="Basic and acidic residues" evidence="1">
    <location>
        <begin position="205"/>
        <end position="214"/>
    </location>
</feature>
<dbReference type="Proteomes" id="UP000007801">
    <property type="component" value="Unassembled WGS sequence"/>
</dbReference>
<evidence type="ECO:0000256" key="1">
    <source>
        <dbReference type="SAM" id="MobiDB-lite"/>
    </source>
</evidence>
<sequence>MRKTLYDANPEDCDLLAEVFEVFEVNNLNNLDELDYLGDDDSTTSEDSDDSLEGIFIDLRGDDEVKVPEPEDAVYGAPLEERGDLMARALALPGPPAVPVAHLQPEGGAFGADPNKVYEMMEPMVVDVPANTEGAEAEAAEAGPVLILEVEDMTSRVTRRIPVTINHLMVESMAIPELLQVSASNEVDDPQSEDEAAAAEPEVAAAHHKEDPKEAVPLAEPGVPAKMTEPEQAASPMTAPVAEIDPEPKVDEATPMATPVAEPVAVPEEAHAEKTSTSDDGEPNATQFQRNSDEIEVDDMGDMIRALVLTVAHFKNL</sequence>
<evidence type="ECO:0000313" key="3">
    <source>
        <dbReference type="Proteomes" id="UP000007801"/>
    </source>
</evidence>
<reference evidence="2 3" key="1">
    <citation type="journal article" date="2007" name="Nature">
        <title>Evolution of genes and genomes on the Drosophila phylogeny.</title>
        <authorList>
            <consortium name="Drosophila 12 Genomes Consortium"/>
            <person name="Clark A.G."/>
            <person name="Eisen M.B."/>
            <person name="Smith D.R."/>
            <person name="Bergman C.M."/>
            <person name="Oliver B."/>
            <person name="Markow T.A."/>
            <person name="Kaufman T.C."/>
            <person name="Kellis M."/>
            <person name="Gelbart W."/>
            <person name="Iyer V.N."/>
            <person name="Pollard D.A."/>
            <person name="Sackton T.B."/>
            <person name="Larracuente A.M."/>
            <person name="Singh N.D."/>
            <person name="Abad J.P."/>
            <person name="Abt D.N."/>
            <person name="Adryan B."/>
            <person name="Aguade M."/>
            <person name="Akashi H."/>
            <person name="Anderson W.W."/>
            <person name="Aquadro C.F."/>
            <person name="Ardell D.H."/>
            <person name="Arguello R."/>
            <person name="Artieri C.G."/>
            <person name="Barbash D.A."/>
            <person name="Barker D."/>
            <person name="Barsanti P."/>
            <person name="Batterham P."/>
            <person name="Batzoglou S."/>
            <person name="Begun D."/>
            <person name="Bhutkar A."/>
            <person name="Blanco E."/>
            <person name="Bosak S.A."/>
            <person name="Bradley R.K."/>
            <person name="Brand A.D."/>
            <person name="Brent M.R."/>
            <person name="Brooks A.N."/>
            <person name="Brown R.H."/>
            <person name="Butlin R.K."/>
            <person name="Caggese C."/>
            <person name="Calvi B.R."/>
            <person name="Bernardo de Carvalho A."/>
            <person name="Caspi A."/>
            <person name="Castrezana S."/>
            <person name="Celniker S.E."/>
            <person name="Chang J.L."/>
            <person name="Chapple C."/>
            <person name="Chatterji S."/>
            <person name="Chinwalla A."/>
            <person name="Civetta A."/>
            <person name="Clifton S.W."/>
            <person name="Comeron J.M."/>
            <person name="Costello J.C."/>
            <person name="Coyne J.A."/>
            <person name="Daub J."/>
            <person name="David R.G."/>
            <person name="Delcher A.L."/>
            <person name="Delehaunty K."/>
            <person name="Do C.B."/>
            <person name="Ebling H."/>
            <person name="Edwards K."/>
            <person name="Eickbush T."/>
            <person name="Evans J.D."/>
            <person name="Filipski A."/>
            <person name="Findeiss S."/>
            <person name="Freyhult E."/>
            <person name="Fulton L."/>
            <person name="Fulton R."/>
            <person name="Garcia A.C."/>
            <person name="Gardiner A."/>
            <person name="Garfield D.A."/>
            <person name="Garvin B.E."/>
            <person name="Gibson G."/>
            <person name="Gilbert D."/>
            <person name="Gnerre S."/>
            <person name="Godfrey J."/>
            <person name="Good R."/>
            <person name="Gotea V."/>
            <person name="Gravely B."/>
            <person name="Greenberg A.J."/>
            <person name="Griffiths-Jones S."/>
            <person name="Gross S."/>
            <person name="Guigo R."/>
            <person name="Gustafson E.A."/>
            <person name="Haerty W."/>
            <person name="Hahn M.W."/>
            <person name="Halligan D.L."/>
            <person name="Halpern A.L."/>
            <person name="Halter G.M."/>
            <person name="Han M.V."/>
            <person name="Heger A."/>
            <person name="Hillier L."/>
            <person name="Hinrichs A.S."/>
            <person name="Holmes I."/>
            <person name="Hoskins R.A."/>
            <person name="Hubisz M.J."/>
            <person name="Hultmark D."/>
            <person name="Huntley M.A."/>
            <person name="Jaffe D.B."/>
            <person name="Jagadeeshan S."/>
            <person name="Jeck W.R."/>
            <person name="Johnson J."/>
            <person name="Jones C.D."/>
            <person name="Jordan W.C."/>
            <person name="Karpen G.H."/>
            <person name="Kataoka E."/>
            <person name="Keightley P.D."/>
            <person name="Kheradpour P."/>
            <person name="Kirkness E.F."/>
            <person name="Koerich L.B."/>
            <person name="Kristiansen K."/>
            <person name="Kudrna D."/>
            <person name="Kulathinal R.J."/>
            <person name="Kumar S."/>
            <person name="Kwok R."/>
            <person name="Lander E."/>
            <person name="Langley C.H."/>
            <person name="Lapoint R."/>
            <person name="Lazzaro B.P."/>
            <person name="Lee S.J."/>
            <person name="Levesque L."/>
            <person name="Li R."/>
            <person name="Lin C.F."/>
            <person name="Lin M.F."/>
            <person name="Lindblad-Toh K."/>
            <person name="Llopart A."/>
            <person name="Long M."/>
            <person name="Low L."/>
            <person name="Lozovsky E."/>
            <person name="Lu J."/>
            <person name="Luo M."/>
            <person name="Machado C.A."/>
            <person name="Makalowski W."/>
            <person name="Marzo M."/>
            <person name="Matsuda M."/>
            <person name="Matzkin L."/>
            <person name="McAllister B."/>
            <person name="McBride C.S."/>
            <person name="McKernan B."/>
            <person name="McKernan K."/>
            <person name="Mendez-Lago M."/>
            <person name="Minx P."/>
            <person name="Mollenhauer M.U."/>
            <person name="Montooth K."/>
            <person name="Mount S.M."/>
            <person name="Mu X."/>
            <person name="Myers E."/>
            <person name="Negre B."/>
            <person name="Newfeld S."/>
            <person name="Nielsen R."/>
            <person name="Noor M.A."/>
            <person name="O'Grady P."/>
            <person name="Pachter L."/>
            <person name="Papaceit M."/>
            <person name="Parisi M.J."/>
            <person name="Parisi M."/>
            <person name="Parts L."/>
            <person name="Pedersen J.S."/>
            <person name="Pesole G."/>
            <person name="Phillippy A.M."/>
            <person name="Ponting C.P."/>
            <person name="Pop M."/>
            <person name="Porcelli D."/>
            <person name="Powell J.R."/>
            <person name="Prohaska S."/>
            <person name="Pruitt K."/>
            <person name="Puig M."/>
            <person name="Quesneville H."/>
            <person name="Ram K.R."/>
            <person name="Rand D."/>
            <person name="Rasmussen M.D."/>
            <person name="Reed L.K."/>
            <person name="Reenan R."/>
            <person name="Reily A."/>
            <person name="Remington K.A."/>
            <person name="Rieger T.T."/>
            <person name="Ritchie M.G."/>
            <person name="Robin C."/>
            <person name="Rogers Y.H."/>
            <person name="Rohde C."/>
            <person name="Rozas J."/>
            <person name="Rubenfield M.J."/>
            <person name="Ruiz A."/>
            <person name="Russo S."/>
            <person name="Salzberg S.L."/>
            <person name="Sanchez-Gracia A."/>
            <person name="Saranga D.J."/>
            <person name="Sato H."/>
            <person name="Schaeffer S.W."/>
            <person name="Schatz M.C."/>
            <person name="Schlenke T."/>
            <person name="Schwartz R."/>
            <person name="Segarra C."/>
            <person name="Singh R.S."/>
            <person name="Sirot L."/>
            <person name="Sirota M."/>
            <person name="Sisneros N.B."/>
            <person name="Smith C.D."/>
            <person name="Smith T.F."/>
            <person name="Spieth J."/>
            <person name="Stage D.E."/>
            <person name="Stark A."/>
            <person name="Stephan W."/>
            <person name="Strausberg R.L."/>
            <person name="Strempel S."/>
            <person name="Sturgill D."/>
            <person name="Sutton G."/>
            <person name="Sutton G.G."/>
            <person name="Tao W."/>
            <person name="Teichmann S."/>
            <person name="Tobari Y.N."/>
            <person name="Tomimura Y."/>
            <person name="Tsolas J.M."/>
            <person name="Valente V.L."/>
            <person name="Venter E."/>
            <person name="Venter J.C."/>
            <person name="Vicario S."/>
            <person name="Vieira F.G."/>
            <person name="Vilella A.J."/>
            <person name="Villasante A."/>
            <person name="Walenz B."/>
            <person name="Wang J."/>
            <person name="Wasserman M."/>
            <person name="Watts T."/>
            <person name="Wilson D."/>
            <person name="Wilson R.K."/>
            <person name="Wing R.A."/>
            <person name="Wolfner M.F."/>
            <person name="Wong A."/>
            <person name="Wong G.K."/>
            <person name="Wu C.I."/>
            <person name="Wu G."/>
            <person name="Yamamoto D."/>
            <person name="Yang H.P."/>
            <person name="Yang S.P."/>
            <person name="Yorke J.A."/>
            <person name="Yoshida K."/>
            <person name="Zdobnov E."/>
            <person name="Zhang P."/>
            <person name="Zhang Y."/>
            <person name="Zimin A.V."/>
            <person name="Baldwin J."/>
            <person name="Abdouelleil A."/>
            <person name="Abdulkadir J."/>
            <person name="Abebe A."/>
            <person name="Abera B."/>
            <person name="Abreu J."/>
            <person name="Acer S.C."/>
            <person name="Aftuck L."/>
            <person name="Alexander A."/>
            <person name="An P."/>
            <person name="Anderson E."/>
            <person name="Anderson S."/>
            <person name="Arachi H."/>
            <person name="Azer M."/>
            <person name="Bachantsang P."/>
            <person name="Barry A."/>
            <person name="Bayul T."/>
            <person name="Berlin A."/>
            <person name="Bessette D."/>
            <person name="Bloom T."/>
            <person name="Blye J."/>
            <person name="Boguslavskiy L."/>
            <person name="Bonnet C."/>
            <person name="Boukhgalter B."/>
            <person name="Bourzgui I."/>
            <person name="Brown A."/>
            <person name="Cahill P."/>
            <person name="Channer S."/>
            <person name="Cheshatsang Y."/>
            <person name="Chuda L."/>
            <person name="Citroen M."/>
            <person name="Collymore A."/>
            <person name="Cooke P."/>
            <person name="Costello M."/>
            <person name="D'Aco K."/>
            <person name="Daza R."/>
            <person name="De Haan G."/>
            <person name="DeGray S."/>
            <person name="DeMaso C."/>
            <person name="Dhargay N."/>
            <person name="Dooley K."/>
            <person name="Dooley E."/>
            <person name="Doricent M."/>
            <person name="Dorje P."/>
            <person name="Dorjee K."/>
            <person name="Dupes A."/>
            <person name="Elong R."/>
            <person name="Falk J."/>
            <person name="Farina A."/>
            <person name="Faro S."/>
            <person name="Ferguson D."/>
            <person name="Fisher S."/>
            <person name="Foley C.D."/>
            <person name="Franke A."/>
            <person name="Friedrich D."/>
            <person name="Gadbois L."/>
            <person name="Gearin G."/>
            <person name="Gearin C.R."/>
            <person name="Giannoukos G."/>
            <person name="Goode T."/>
            <person name="Graham J."/>
            <person name="Grandbois E."/>
            <person name="Grewal S."/>
            <person name="Gyaltsen K."/>
            <person name="Hafez N."/>
            <person name="Hagos B."/>
            <person name="Hall J."/>
            <person name="Henson C."/>
            <person name="Hollinger A."/>
            <person name="Honan T."/>
            <person name="Huard M.D."/>
            <person name="Hughes L."/>
            <person name="Hurhula B."/>
            <person name="Husby M.E."/>
            <person name="Kamat A."/>
            <person name="Kanga B."/>
            <person name="Kashin S."/>
            <person name="Khazanovich D."/>
            <person name="Kisner P."/>
            <person name="Lance K."/>
            <person name="Lara M."/>
            <person name="Lee W."/>
            <person name="Lennon N."/>
            <person name="Letendre F."/>
            <person name="LeVine R."/>
            <person name="Lipovsky A."/>
            <person name="Liu X."/>
            <person name="Liu J."/>
            <person name="Liu S."/>
            <person name="Lokyitsang T."/>
            <person name="Lokyitsang Y."/>
            <person name="Lubonja R."/>
            <person name="Lui A."/>
            <person name="MacDonald P."/>
            <person name="Magnisalis V."/>
            <person name="Maru K."/>
            <person name="Matthews C."/>
            <person name="McCusker W."/>
            <person name="McDonough S."/>
            <person name="Mehta T."/>
            <person name="Meldrim J."/>
            <person name="Meneus L."/>
            <person name="Mihai O."/>
            <person name="Mihalev A."/>
            <person name="Mihova T."/>
            <person name="Mittelman R."/>
            <person name="Mlenga V."/>
            <person name="Montmayeur A."/>
            <person name="Mulrain L."/>
            <person name="Navidi A."/>
            <person name="Naylor J."/>
            <person name="Negash T."/>
            <person name="Nguyen T."/>
            <person name="Nguyen N."/>
            <person name="Nicol R."/>
            <person name="Norbu C."/>
            <person name="Norbu N."/>
            <person name="Novod N."/>
            <person name="O'Neill B."/>
            <person name="Osman S."/>
            <person name="Markiewicz E."/>
            <person name="Oyono O.L."/>
            <person name="Patti C."/>
            <person name="Phunkhang P."/>
            <person name="Pierre F."/>
            <person name="Priest M."/>
            <person name="Raghuraman S."/>
            <person name="Rege F."/>
            <person name="Reyes R."/>
            <person name="Rise C."/>
            <person name="Rogov P."/>
            <person name="Ross K."/>
            <person name="Ryan E."/>
            <person name="Settipalli S."/>
            <person name="Shea T."/>
            <person name="Sherpa N."/>
            <person name="Shi L."/>
            <person name="Shih D."/>
            <person name="Sparrow T."/>
            <person name="Spaulding J."/>
            <person name="Stalker J."/>
            <person name="Stange-Thomann N."/>
            <person name="Stavropoulos S."/>
            <person name="Stone C."/>
            <person name="Strader C."/>
            <person name="Tesfaye S."/>
            <person name="Thomson T."/>
            <person name="Thoulutsang Y."/>
            <person name="Thoulutsang D."/>
            <person name="Topham K."/>
            <person name="Topping I."/>
            <person name="Tsamla T."/>
            <person name="Vassiliev H."/>
            <person name="Vo A."/>
            <person name="Wangchuk T."/>
            <person name="Wangdi T."/>
            <person name="Weiand M."/>
            <person name="Wilkinson J."/>
            <person name="Wilson A."/>
            <person name="Yadav S."/>
            <person name="Young G."/>
            <person name="Yu Q."/>
            <person name="Zembek L."/>
            <person name="Zhong D."/>
            <person name="Zimmer A."/>
            <person name="Zwirko Z."/>
            <person name="Jaffe D.B."/>
            <person name="Alvarez P."/>
            <person name="Brockman W."/>
            <person name="Butler J."/>
            <person name="Chin C."/>
            <person name="Gnerre S."/>
            <person name="Grabherr M."/>
            <person name="Kleber M."/>
            <person name="Mauceli E."/>
            <person name="MacCallum I."/>
        </authorList>
    </citation>
    <scope>NUCLEOTIDE SEQUENCE [LARGE SCALE GENOMIC DNA]</scope>
    <source>
        <strain evidence="3">Tucson 14024-0371.13</strain>
    </source>
</reference>
<dbReference type="HOGENOM" id="CLU_877900_0_0_1"/>
<dbReference type="KEGG" id="dan:6503475"/>
<name>B3MSK6_DROAN</name>
<feature type="region of interest" description="Disordered" evidence="1">
    <location>
        <begin position="262"/>
        <end position="294"/>
    </location>
</feature>
<organism evidence="2 3">
    <name type="scientific">Drosophila ananassae</name>
    <name type="common">Fruit fly</name>
    <dbReference type="NCBI Taxonomy" id="7217"/>
    <lineage>
        <taxon>Eukaryota</taxon>
        <taxon>Metazoa</taxon>
        <taxon>Ecdysozoa</taxon>
        <taxon>Arthropoda</taxon>
        <taxon>Hexapoda</taxon>
        <taxon>Insecta</taxon>
        <taxon>Pterygota</taxon>
        <taxon>Neoptera</taxon>
        <taxon>Endopterygota</taxon>
        <taxon>Diptera</taxon>
        <taxon>Brachycera</taxon>
        <taxon>Muscomorpha</taxon>
        <taxon>Ephydroidea</taxon>
        <taxon>Drosophilidae</taxon>
        <taxon>Drosophila</taxon>
        <taxon>Sophophora</taxon>
    </lineage>
</organism>
<evidence type="ECO:0000313" key="2">
    <source>
        <dbReference type="EMBL" id="EDV34761.1"/>
    </source>
</evidence>
<accession>B3MSK6</accession>
<dbReference type="InParanoid" id="B3MSK6"/>
<feature type="compositionally biased region" description="Basic and acidic residues" evidence="1">
    <location>
        <begin position="268"/>
        <end position="277"/>
    </location>
</feature>